<feature type="domain" description="BTB" evidence="1">
    <location>
        <begin position="25"/>
        <end position="94"/>
    </location>
</feature>
<reference evidence="2" key="1">
    <citation type="journal article" date="2020" name="Fungal Divers.">
        <title>Resolving the Mortierellaceae phylogeny through synthesis of multi-gene phylogenetics and phylogenomics.</title>
        <authorList>
            <person name="Vandepol N."/>
            <person name="Liber J."/>
            <person name="Desiro A."/>
            <person name="Na H."/>
            <person name="Kennedy M."/>
            <person name="Barry K."/>
            <person name="Grigoriev I.V."/>
            <person name="Miller A.N."/>
            <person name="O'Donnell K."/>
            <person name="Stajich J.E."/>
            <person name="Bonito G."/>
        </authorList>
    </citation>
    <scope>NUCLEOTIDE SEQUENCE</scope>
    <source>
        <strain evidence="2">NRRL 28262</strain>
    </source>
</reference>
<dbReference type="InterPro" id="IPR000210">
    <property type="entry name" value="BTB/POZ_dom"/>
</dbReference>
<dbReference type="AlphaFoldDB" id="A0AAD4H689"/>
<evidence type="ECO:0000259" key="1">
    <source>
        <dbReference type="PROSITE" id="PS50097"/>
    </source>
</evidence>
<dbReference type="Gene3D" id="3.30.710.10">
    <property type="entry name" value="Potassium Channel Kv1.1, Chain A"/>
    <property type="match status" value="1"/>
</dbReference>
<sequence length="280" mass="31594">MNTIGPWDMSDMLAVYKDLLAANEGDILVKLKDGKQLKIISYLIKNRSSVFKAMLGSSMEEATTGVVDLSSQYSLEAFHEFMAYIYYNKTYSGSYLPLLFEILSIADYYEVDAYRTYLNDRIIALITNVPISLMIASEALKHGTLTEKIYATCLGLLVEALKPQDRMGLVETVETKWRVCYDVHSGDKRAWCCSSHSAKIKLTSSTYKHSLYIVDGQIACIDYTTRKSLGFHVEEIAGYSERCCIHQTQRSASMNIDELPAFIVDDVKSAMMDDDNDDSF</sequence>
<dbReference type="CDD" id="cd18186">
    <property type="entry name" value="BTB_POZ_ZBTB_KLHL-like"/>
    <property type="match status" value="1"/>
</dbReference>
<organism evidence="2 3">
    <name type="scientific">Linnemannia exigua</name>
    <dbReference type="NCBI Taxonomy" id="604196"/>
    <lineage>
        <taxon>Eukaryota</taxon>
        <taxon>Fungi</taxon>
        <taxon>Fungi incertae sedis</taxon>
        <taxon>Mucoromycota</taxon>
        <taxon>Mortierellomycotina</taxon>
        <taxon>Mortierellomycetes</taxon>
        <taxon>Mortierellales</taxon>
        <taxon>Mortierellaceae</taxon>
        <taxon>Linnemannia</taxon>
    </lineage>
</organism>
<dbReference type="Pfam" id="PF00651">
    <property type="entry name" value="BTB"/>
    <property type="match status" value="1"/>
</dbReference>
<keyword evidence="3" id="KW-1185">Reference proteome</keyword>
<protein>
    <recommendedName>
        <fullName evidence="1">BTB domain-containing protein</fullName>
    </recommendedName>
</protein>
<evidence type="ECO:0000313" key="2">
    <source>
        <dbReference type="EMBL" id="KAG0275536.1"/>
    </source>
</evidence>
<comment type="caution">
    <text evidence="2">The sequence shown here is derived from an EMBL/GenBank/DDBJ whole genome shotgun (WGS) entry which is preliminary data.</text>
</comment>
<dbReference type="InterPro" id="IPR011333">
    <property type="entry name" value="SKP1/BTB/POZ_sf"/>
</dbReference>
<accession>A0AAD4H689</accession>
<name>A0AAD4H689_9FUNG</name>
<dbReference type="PROSITE" id="PS50097">
    <property type="entry name" value="BTB"/>
    <property type="match status" value="1"/>
</dbReference>
<dbReference type="Proteomes" id="UP001194580">
    <property type="component" value="Unassembled WGS sequence"/>
</dbReference>
<evidence type="ECO:0000313" key="3">
    <source>
        <dbReference type="Proteomes" id="UP001194580"/>
    </source>
</evidence>
<dbReference type="EMBL" id="JAAAIL010000468">
    <property type="protein sequence ID" value="KAG0275536.1"/>
    <property type="molecule type" value="Genomic_DNA"/>
</dbReference>
<proteinExistence type="predicted"/>
<gene>
    <name evidence="2" type="ORF">BGZ95_008671</name>
</gene>
<dbReference type="SUPFAM" id="SSF54695">
    <property type="entry name" value="POZ domain"/>
    <property type="match status" value="1"/>
</dbReference>